<organism evidence="2">
    <name type="scientific">marine metagenome</name>
    <dbReference type="NCBI Taxonomy" id="408172"/>
    <lineage>
        <taxon>unclassified sequences</taxon>
        <taxon>metagenomes</taxon>
        <taxon>ecological metagenomes</taxon>
    </lineage>
</organism>
<reference evidence="2" key="1">
    <citation type="submission" date="2018-05" db="EMBL/GenBank/DDBJ databases">
        <authorList>
            <person name="Lanie J.A."/>
            <person name="Ng W.-L."/>
            <person name="Kazmierczak K.M."/>
            <person name="Andrzejewski T.M."/>
            <person name="Davidsen T.M."/>
            <person name="Wayne K.J."/>
            <person name="Tettelin H."/>
            <person name="Glass J.I."/>
            <person name="Rusch D."/>
            <person name="Podicherti R."/>
            <person name="Tsui H.-C.T."/>
            <person name="Winkler M.E."/>
        </authorList>
    </citation>
    <scope>NUCLEOTIDE SEQUENCE</scope>
</reference>
<dbReference type="PANTHER" id="PTHR43777:SF1">
    <property type="entry name" value="MOLYBDENUM COFACTOR CYTIDYLYLTRANSFERASE"/>
    <property type="match status" value="1"/>
</dbReference>
<dbReference type="Pfam" id="PF12804">
    <property type="entry name" value="NTP_transf_3"/>
    <property type="match status" value="1"/>
</dbReference>
<dbReference type="SUPFAM" id="SSF53448">
    <property type="entry name" value="Nucleotide-diphospho-sugar transferases"/>
    <property type="match status" value="1"/>
</dbReference>
<dbReference type="EMBL" id="UINC01076370">
    <property type="protein sequence ID" value="SVC15475.1"/>
    <property type="molecule type" value="Genomic_DNA"/>
</dbReference>
<gene>
    <name evidence="2" type="ORF">METZ01_LOCUS268329</name>
</gene>
<protein>
    <recommendedName>
        <fullName evidence="1">MobA-like NTP transferase domain-containing protein</fullName>
    </recommendedName>
</protein>
<evidence type="ECO:0000313" key="2">
    <source>
        <dbReference type="EMBL" id="SVC15475.1"/>
    </source>
</evidence>
<proteinExistence type="predicted"/>
<accession>A0A382JUZ4</accession>
<dbReference type="GO" id="GO:0016779">
    <property type="term" value="F:nucleotidyltransferase activity"/>
    <property type="evidence" value="ECO:0007669"/>
    <property type="project" value="UniProtKB-ARBA"/>
</dbReference>
<dbReference type="InterPro" id="IPR025877">
    <property type="entry name" value="MobA-like_NTP_Trfase"/>
</dbReference>
<name>A0A382JUZ4_9ZZZZ</name>
<dbReference type="InterPro" id="IPR029044">
    <property type="entry name" value="Nucleotide-diphossugar_trans"/>
</dbReference>
<feature type="domain" description="MobA-like NTP transferase" evidence="1">
    <location>
        <begin position="5"/>
        <end position="172"/>
    </location>
</feature>
<dbReference type="Gene3D" id="3.90.550.10">
    <property type="entry name" value="Spore Coat Polysaccharide Biosynthesis Protein SpsA, Chain A"/>
    <property type="match status" value="1"/>
</dbReference>
<sequence>MVVPGLILAAGRSSRMGRPKSLLPVDQHDTFLTRLVRTLFSAGVDEVLVVLSVDGPLEAIKSVLRELPYSIRIVENPDPQNGQLSSLQCGLNAVDRPGVDAILMTLVDVPLVSPKTVRSLLDTYKETRSPIIRPSRPDDTAHGHPVIFDRSLFNELRLAPLETGAKPILRTYESEIVNVSVQDEGAFTDIDTPADYERMFGRSLSEALGSR</sequence>
<evidence type="ECO:0000259" key="1">
    <source>
        <dbReference type="Pfam" id="PF12804"/>
    </source>
</evidence>
<dbReference type="AlphaFoldDB" id="A0A382JUZ4"/>
<dbReference type="CDD" id="cd04182">
    <property type="entry name" value="GT_2_like_f"/>
    <property type="match status" value="1"/>
</dbReference>
<dbReference type="PANTHER" id="PTHR43777">
    <property type="entry name" value="MOLYBDENUM COFACTOR CYTIDYLYLTRANSFERASE"/>
    <property type="match status" value="1"/>
</dbReference>